<accession>A0A914DUQ5</accession>
<evidence type="ECO:0000256" key="3">
    <source>
        <dbReference type="SAM" id="SignalP"/>
    </source>
</evidence>
<evidence type="ECO:0000256" key="2">
    <source>
        <dbReference type="SAM" id="MobiDB-lite"/>
    </source>
</evidence>
<dbReference type="Proteomes" id="UP000887540">
    <property type="component" value="Unplaced"/>
</dbReference>
<protein>
    <submittedName>
        <fullName evidence="5">Uncharacterized protein</fullName>
    </submittedName>
</protein>
<keyword evidence="1" id="KW-0175">Coiled coil</keyword>
<dbReference type="InterPro" id="IPR006954">
    <property type="entry name" value="Mlt-10-like"/>
</dbReference>
<evidence type="ECO:0000313" key="4">
    <source>
        <dbReference type="Proteomes" id="UP000887540"/>
    </source>
</evidence>
<organism evidence="4 5">
    <name type="scientific">Acrobeloides nanus</name>
    <dbReference type="NCBI Taxonomy" id="290746"/>
    <lineage>
        <taxon>Eukaryota</taxon>
        <taxon>Metazoa</taxon>
        <taxon>Ecdysozoa</taxon>
        <taxon>Nematoda</taxon>
        <taxon>Chromadorea</taxon>
        <taxon>Rhabditida</taxon>
        <taxon>Tylenchina</taxon>
        <taxon>Cephalobomorpha</taxon>
        <taxon>Cephaloboidea</taxon>
        <taxon>Cephalobidae</taxon>
        <taxon>Acrobeloides</taxon>
    </lineage>
</organism>
<proteinExistence type="predicted"/>
<feature type="signal peptide" evidence="3">
    <location>
        <begin position="1"/>
        <end position="28"/>
    </location>
</feature>
<dbReference type="PANTHER" id="PTHR21523:SF37">
    <property type="entry name" value="MLT-TEN (MLT-10) RELATED"/>
    <property type="match status" value="1"/>
</dbReference>
<dbReference type="AlphaFoldDB" id="A0A914DUQ5"/>
<keyword evidence="4" id="KW-1185">Reference proteome</keyword>
<feature type="region of interest" description="Disordered" evidence="2">
    <location>
        <begin position="122"/>
        <end position="143"/>
    </location>
</feature>
<dbReference type="PANTHER" id="PTHR21523">
    <property type="match status" value="1"/>
</dbReference>
<feature type="chain" id="PRO_5037892514" evidence="3">
    <location>
        <begin position="29"/>
        <end position="443"/>
    </location>
</feature>
<keyword evidence="3" id="KW-0732">Signal</keyword>
<name>A0A914DUQ5_9BILA</name>
<feature type="coiled-coil region" evidence="1">
    <location>
        <begin position="326"/>
        <end position="354"/>
    </location>
</feature>
<sequence>MFIWHEDIQNFRRLAIIVLCINLASTNAKRSSTKVDYDGKALNVPINPEKITDLYQHWTDQMFSGLFAAIASKKLKQAPEHVKDGLEQCSKNSKSVILHAKCVSALLHNKFDTEEFRIRLENKKNQQQTTGKTEKKKKRPQETKQYQAFAQEIDPTTTTFAPLKILSKIAKNHQHLLKTPDHFQQYRSREIRRRPTSRQHMRIINIQSLPLDAKLRRQHGNSLHYSPQSTPGTSNRFQKLSYHKVLTNKKTKSQSYYQWPGLAYTSRVDKVLRKRRMKREVIQRNGYELKAQYGDMTALGAVAKLLSKTLLVAKNKTATTSWQLAVERIRDRAKKQKEMRKKQKEAENEHLEQFAFRGMRREGIDVEDLMEENPKELKKILHDKRIKDAAKDPKHRLIGLLRDGVKLGYSIVGRNTSDFDDKTLKAFSPRIMSVVPEQEDDDL</sequence>
<evidence type="ECO:0000256" key="1">
    <source>
        <dbReference type="SAM" id="Coils"/>
    </source>
</evidence>
<evidence type="ECO:0000313" key="5">
    <source>
        <dbReference type="WBParaSite" id="ACRNAN_scaffold3879.g25965.t1"/>
    </source>
</evidence>
<reference evidence="5" key="1">
    <citation type="submission" date="2022-11" db="UniProtKB">
        <authorList>
            <consortium name="WormBaseParasite"/>
        </authorList>
    </citation>
    <scope>IDENTIFICATION</scope>
</reference>
<dbReference type="Pfam" id="PF04870">
    <property type="entry name" value="Moulting_cycle"/>
    <property type="match status" value="1"/>
</dbReference>
<dbReference type="WBParaSite" id="ACRNAN_scaffold3879.g25965.t1">
    <property type="protein sequence ID" value="ACRNAN_scaffold3879.g25965.t1"/>
    <property type="gene ID" value="ACRNAN_scaffold3879.g25965"/>
</dbReference>